<protein>
    <submittedName>
        <fullName evidence="3">Cupredoxin domain-containing protein</fullName>
    </submittedName>
</protein>
<dbReference type="Gene3D" id="2.60.40.420">
    <property type="entry name" value="Cupredoxins - blue copper proteins"/>
    <property type="match status" value="1"/>
</dbReference>
<dbReference type="SUPFAM" id="SSF49503">
    <property type="entry name" value="Cupredoxins"/>
    <property type="match status" value="1"/>
</dbReference>
<evidence type="ECO:0000256" key="2">
    <source>
        <dbReference type="SAM" id="SignalP"/>
    </source>
</evidence>
<accession>A0ABT4RDV5</accession>
<organism evidence="3 4">
    <name type="scientific">Solirubrobacter deserti</name>
    <dbReference type="NCBI Taxonomy" id="2282478"/>
    <lineage>
        <taxon>Bacteria</taxon>
        <taxon>Bacillati</taxon>
        <taxon>Actinomycetota</taxon>
        <taxon>Thermoleophilia</taxon>
        <taxon>Solirubrobacterales</taxon>
        <taxon>Solirubrobacteraceae</taxon>
        <taxon>Solirubrobacter</taxon>
    </lineage>
</organism>
<evidence type="ECO:0000313" key="3">
    <source>
        <dbReference type="EMBL" id="MDA0136551.1"/>
    </source>
</evidence>
<evidence type="ECO:0000313" key="4">
    <source>
        <dbReference type="Proteomes" id="UP001147700"/>
    </source>
</evidence>
<gene>
    <name evidence="3" type="ORF">OJ962_03510</name>
</gene>
<dbReference type="CDD" id="cd00920">
    <property type="entry name" value="Cupredoxin"/>
    <property type="match status" value="1"/>
</dbReference>
<sequence>MRLRLLVATLLAFALMPAATANAAVERFIQAYDSPTYKSVFWPKTIPAQVGDTVTWRLTQPGNPRAATHDVWVVPPGTSAPGTRLGISFETPTVSQVVDAPGSWFFYCSIHAGLTPEGMNGTVEVGTTDPGPPVDPGKPWETGEEPPDPNALPNDTTAPTAWEEGDNVPPTLKLVRATATDTGARARVTVEEPVTVTARLKKGKKIVATKRVVVSEPGTLNVNVNLPARLRDKAARYRLQVWATDGVDLDSKVAAAWIDFKP</sequence>
<dbReference type="Proteomes" id="UP001147700">
    <property type="component" value="Unassembled WGS sequence"/>
</dbReference>
<dbReference type="InterPro" id="IPR008972">
    <property type="entry name" value="Cupredoxin"/>
</dbReference>
<evidence type="ECO:0000256" key="1">
    <source>
        <dbReference type="SAM" id="MobiDB-lite"/>
    </source>
</evidence>
<dbReference type="EMBL" id="JAPCID010000005">
    <property type="protein sequence ID" value="MDA0136551.1"/>
    <property type="molecule type" value="Genomic_DNA"/>
</dbReference>
<comment type="caution">
    <text evidence="3">The sequence shown here is derived from an EMBL/GenBank/DDBJ whole genome shotgun (WGS) entry which is preliminary data.</text>
</comment>
<reference evidence="3" key="1">
    <citation type="submission" date="2022-10" db="EMBL/GenBank/DDBJ databases">
        <title>The WGS of Solirubrobacter sp. CPCC 204708.</title>
        <authorList>
            <person name="Jiang Z."/>
        </authorList>
    </citation>
    <scope>NUCLEOTIDE SEQUENCE</scope>
    <source>
        <strain evidence="3">CPCC 204708</strain>
    </source>
</reference>
<proteinExistence type="predicted"/>
<name>A0ABT4RDV5_9ACTN</name>
<feature type="chain" id="PRO_5046350577" evidence="2">
    <location>
        <begin position="24"/>
        <end position="262"/>
    </location>
</feature>
<dbReference type="RefSeq" id="WP_202952156.1">
    <property type="nucleotide sequence ID" value="NZ_JAPCID010000005.1"/>
</dbReference>
<feature type="region of interest" description="Disordered" evidence="1">
    <location>
        <begin position="123"/>
        <end position="167"/>
    </location>
</feature>
<keyword evidence="4" id="KW-1185">Reference proteome</keyword>
<feature type="signal peptide" evidence="2">
    <location>
        <begin position="1"/>
        <end position="23"/>
    </location>
</feature>
<keyword evidence="2" id="KW-0732">Signal</keyword>